<feature type="transmembrane region" description="Helical" evidence="9">
    <location>
        <begin position="12"/>
        <end position="35"/>
    </location>
</feature>
<keyword evidence="6" id="KW-0503">Monooxygenase</keyword>
<protein>
    <submittedName>
        <fullName evidence="11">Phenylalanine N-monooxygenase-like</fullName>
    </submittedName>
</protein>
<evidence type="ECO:0000256" key="4">
    <source>
        <dbReference type="ARBA" id="ARBA00023002"/>
    </source>
</evidence>
<dbReference type="GeneID" id="120268676"/>
<keyword evidence="10" id="KW-1185">Reference proteome</keyword>
<dbReference type="AlphaFoldDB" id="A0AB40BXQ5"/>
<dbReference type="RefSeq" id="XP_039131904.1">
    <property type="nucleotide sequence ID" value="XM_039275970.1"/>
</dbReference>
<name>A0AB40BXQ5_DIOCR</name>
<dbReference type="GO" id="GO:0020037">
    <property type="term" value="F:heme binding"/>
    <property type="evidence" value="ECO:0007669"/>
    <property type="project" value="InterPro"/>
</dbReference>
<evidence type="ECO:0000256" key="8">
    <source>
        <dbReference type="SAM" id="MobiDB-lite"/>
    </source>
</evidence>
<dbReference type="PROSITE" id="PS00086">
    <property type="entry name" value="CYTOCHROME_P450"/>
    <property type="match status" value="1"/>
</dbReference>
<evidence type="ECO:0000313" key="11">
    <source>
        <dbReference type="RefSeq" id="XP_039131904.1"/>
    </source>
</evidence>
<dbReference type="Proteomes" id="UP001515500">
    <property type="component" value="Chromosome 9"/>
</dbReference>
<keyword evidence="9" id="KW-0812">Transmembrane</keyword>
<dbReference type="InterPro" id="IPR036396">
    <property type="entry name" value="Cyt_P450_sf"/>
</dbReference>
<feature type="binding site" description="axial binding residue" evidence="7">
    <location>
        <position position="782"/>
    </location>
    <ligand>
        <name>heme</name>
        <dbReference type="ChEBI" id="CHEBI:30413"/>
    </ligand>
    <ligandPart>
        <name>Fe</name>
        <dbReference type="ChEBI" id="CHEBI:18248"/>
    </ligandPart>
</feature>
<evidence type="ECO:0000256" key="5">
    <source>
        <dbReference type="ARBA" id="ARBA00023004"/>
    </source>
</evidence>
<feature type="compositionally biased region" description="Low complexity" evidence="8">
    <location>
        <begin position="340"/>
        <end position="349"/>
    </location>
</feature>
<dbReference type="PRINTS" id="PR00463">
    <property type="entry name" value="EP450I"/>
</dbReference>
<feature type="region of interest" description="Disordered" evidence="8">
    <location>
        <begin position="340"/>
        <end position="361"/>
    </location>
</feature>
<evidence type="ECO:0000256" key="9">
    <source>
        <dbReference type="SAM" id="Phobius"/>
    </source>
</evidence>
<keyword evidence="9" id="KW-1133">Transmembrane helix</keyword>
<evidence type="ECO:0000313" key="10">
    <source>
        <dbReference type="Proteomes" id="UP001515500"/>
    </source>
</evidence>
<comment type="cofactor">
    <cofactor evidence="7">
        <name>heme</name>
        <dbReference type="ChEBI" id="CHEBI:30413"/>
    </cofactor>
</comment>
<accession>A0AB40BXQ5</accession>
<dbReference type="FunFam" id="1.10.630.10:FF:000037">
    <property type="entry name" value="Cytochrome P450 9"/>
    <property type="match status" value="1"/>
</dbReference>
<dbReference type="Pfam" id="PF00067">
    <property type="entry name" value="p450"/>
    <property type="match status" value="2"/>
</dbReference>
<dbReference type="GO" id="GO:0005506">
    <property type="term" value="F:iron ion binding"/>
    <property type="evidence" value="ECO:0007669"/>
    <property type="project" value="InterPro"/>
</dbReference>
<evidence type="ECO:0000256" key="3">
    <source>
        <dbReference type="ARBA" id="ARBA00022723"/>
    </source>
</evidence>
<keyword evidence="2 7" id="KW-0349">Heme</keyword>
<keyword evidence="4" id="KW-0560">Oxidoreductase</keyword>
<dbReference type="PRINTS" id="PR00385">
    <property type="entry name" value="P450"/>
</dbReference>
<keyword evidence="5 7" id="KW-0408">Iron</keyword>
<evidence type="ECO:0000256" key="2">
    <source>
        <dbReference type="ARBA" id="ARBA00022617"/>
    </source>
</evidence>
<dbReference type="InterPro" id="IPR001128">
    <property type="entry name" value="Cyt_P450"/>
</dbReference>
<evidence type="ECO:0000256" key="6">
    <source>
        <dbReference type="ARBA" id="ARBA00023033"/>
    </source>
</evidence>
<dbReference type="SUPFAM" id="SSF48264">
    <property type="entry name" value="Cytochrome P450"/>
    <property type="match status" value="2"/>
</dbReference>
<dbReference type="PANTHER" id="PTHR47944">
    <property type="entry name" value="CYTOCHROME P450 98A9"/>
    <property type="match status" value="1"/>
</dbReference>
<dbReference type="Gene3D" id="1.10.630.10">
    <property type="entry name" value="Cytochrome P450"/>
    <property type="match status" value="2"/>
</dbReference>
<gene>
    <name evidence="11" type="primary">LOC120268676</name>
</gene>
<dbReference type="GO" id="GO:0016705">
    <property type="term" value="F:oxidoreductase activity, acting on paired donors, with incorporation or reduction of molecular oxygen"/>
    <property type="evidence" value="ECO:0007669"/>
    <property type="project" value="InterPro"/>
</dbReference>
<proteinExistence type="inferred from homology"/>
<evidence type="ECO:0000256" key="1">
    <source>
        <dbReference type="ARBA" id="ARBA00010617"/>
    </source>
</evidence>
<sequence length="841" mass="94874">MAATYSLATASGILAGVLPVAVLFLVTAVFFLLIYHLQIPNEHEKDGGGGDHRLPPGPAALPIVGSLPMMLWRKPHFRWILQKAEGKDITCIRLGNVHVIVVNSPELACEFLKKNDAIFASRPITMATEYSGRGFLSVVIAPWGDQWKKMRRVIASEVMNHKRFRSMAKMRVEEADNLVRCIQYQSEANEVIDVRKSLRYYSGNIIRRMIFGCRHFGMGAKDGGPGPGPEEIEHVEAAFTVLSLIYAFCASDFMPSLRILDIDGHEKIMKKAIKVINKYHDPIIEERMRRWRSDGGVDDEPEDILDVFISLKDDKGKPLLTMEEIKAQAAEFSRLFSSSSSLPSSSFFSTNHNKESRGGRLPPGPVALPIVGSLPMMLWRKPRFRWVLQKAEDKDITCIRLGNVHVIVVNSPELAREFLKKNDAIFASRPITMATEYSGRGFLSAVIAPWGDQWKKMRRVIASEVINHKRFQSMAKLRGEEADNLVRYILYQSKASEVIDVRKALRYYSGNIIRRMIFGCRHFGMGAKDGGPGPGPEEIEHVEAAFTVLSLIYAFCASDFMPSLRTLDIDGHERVMKKAIKVINKYHDPIIEERMRRWRTDGGVDDEPEDILDVFISLKDDKGKPLLTMEEIKAQAAELIFATVDNPSNTVEWVMAEMLNQPDILRKAIDELNHVVGPHRLVEESDFPNLPYLKACAREALRLHPVAPFNLPHVSFTDTTVAGFFIPKGSQVLLSRVGLGRNPKVWEDPMRFNPDRHLIEKNVELAETDLRFISFSAGRRGCIGAQLGTMMTYMLLARVLHAFTWTLPAGEELVNLSEEEHSLFMAKPLHALANSRLYFLS</sequence>
<comment type="similarity">
    <text evidence="1">Belongs to the cytochrome P450 family.</text>
</comment>
<dbReference type="GO" id="GO:0004497">
    <property type="term" value="F:monooxygenase activity"/>
    <property type="evidence" value="ECO:0007669"/>
    <property type="project" value="UniProtKB-KW"/>
</dbReference>
<organism evidence="10 11">
    <name type="scientific">Dioscorea cayennensis subsp. rotundata</name>
    <name type="common">White Guinea yam</name>
    <name type="synonym">Dioscorea rotundata</name>
    <dbReference type="NCBI Taxonomy" id="55577"/>
    <lineage>
        <taxon>Eukaryota</taxon>
        <taxon>Viridiplantae</taxon>
        <taxon>Streptophyta</taxon>
        <taxon>Embryophyta</taxon>
        <taxon>Tracheophyta</taxon>
        <taxon>Spermatophyta</taxon>
        <taxon>Magnoliopsida</taxon>
        <taxon>Liliopsida</taxon>
        <taxon>Dioscoreales</taxon>
        <taxon>Dioscoreaceae</taxon>
        <taxon>Dioscorea</taxon>
    </lineage>
</organism>
<evidence type="ECO:0000256" key="7">
    <source>
        <dbReference type="PIRSR" id="PIRSR602401-1"/>
    </source>
</evidence>
<reference evidence="11" key="1">
    <citation type="submission" date="2025-08" db="UniProtKB">
        <authorList>
            <consortium name="RefSeq"/>
        </authorList>
    </citation>
    <scope>IDENTIFICATION</scope>
</reference>
<dbReference type="GO" id="GO:0044550">
    <property type="term" value="P:secondary metabolite biosynthetic process"/>
    <property type="evidence" value="ECO:0007669"/>
    <property type="project" value="UniProtKB-ARBA"/>
</dbReference>
<keyword evidence="9" id="KW-0472">Membrane</keyword>
<dbReference type="InterPro" id="IPR017972">
    <property type="entry name" value="Cyt_P450_CS"/>
</dbReference>
<dbReference type="PANTHER" id="PTHR47944:SF4">
    <property type="entry name" value="OS09G0441700 PROTEIN"/>
    <property type="match status" value="1"/>
</dbReference>
<dbReference type="InterPro" id="IPR002401">
    <property type="entry name" value="Cyt_P450_E_grp-I"/>
</dbReference>
<keyword evidence="3 7" id="KW-0479">Metal-binding</keyword>